<evidence type="ECO:0000313" key="7">
    <source>
        <dbReference type="EMBL" id="RXH82331.1"/>
    </source>
</evidence>
<dbReference type="PANTHER" id="PTHR31621">
    <property type="entry name" value="PROTEIN DMP3"/>
    <property type="match status" value="1"/>
</dbReference>
<dbReference type="Pfam" id="PF05078">
    <property type="entry name" value="DUF679"/>
    <property type="match status" value="2"/>
</dbReference>
<dbReference type="Proteomes" id="UP000290289">
    <property type="component" value="Chromosome 12"/>
</dbReference>
<evidence type="ECO:0000256" key="1">
    <source>
        <dbReference type="ARBA" id="ARBA00004141"/>
    </source>
</evidence>
<feature type="region of interest" description="Disordered" evidence="6">
    <location>
        <begin position="1"/>
        <end position="23"/>
    </location>
</feature>
<feature type="compositionally biased region" description="Low complexity" evidence="6">
    <location>
        <begin position="1"/>
        <end position="10"/>
    </location>
</feature>
<comment type="similarity">
    <text evidence="2">Belongs to the plant DMP1 protein family.</text>
</comment>
<reference evidence="7 8" key="1">
    <citation type="submission" date="2018-10" db="EMBL/GenBank/DDBJ databases">
        <title>A high-quality apple genome assembly.</title>
        <authorList>
            <person name="Hu J."/>
        </authorList>
    </citation>
    <scope>NUCLEOTIDE SEQUENCE [LARGE SCALE GENOMIC DNA]</scope>
    <source>
        <strain evidence="8">cv. HFTH1</strain>
        <tissue evidence="7">Young leaf</tissue>
    </source>
</reference>
<comment type="caution">
    <text evidence="7">The sequence shown here is derived from an EMBL/GenBank/DDBJ whole genome shotgun (WGS) entry which is preliminary data.</text>
</comment>
<dbReference type="GO" id="GO:0005737">
    <property type="term" value="C:cytoplasm"/>
    <property type="evidence" value="ECO:0007669"/>
    <property type="project" value="UniProtKB-ARBA"/>
</dbReference>
<keyword evidence="3" id="KW-0812">Transmembrane</keyword>
<comment type="subcellular location">
    <subcellularLocation>
        <location evidence="1">Membrane</location>
        <topology evidence="1">Multi-pass membrane protein</topology>
    </subcellularLocation>
</comment>
<accession>A0A498ILK0</accession>
<evidence type="ECO:0000256" key="6">
    <source>
        <dbReference type="SAM" id="MobiDB-lite"/>
    </source>
</evidence>
<dbReference type="GO" id="GO:0016020">
    <property type="term" value="C:membrane"/>
    <property type="evidence" value="ECO:0007669"/>
    <property type="project" value="UniProtKB-SubCell"/>
</dbReference>
<evidence type="ECO:0000256" key="4">
    <source>
        <dbReference type="ARBA" id="ARBA00022989"/>
    </source>
</evidence>
<protein>
    <submittedName>
        <fullName evidence="7">Uncharacterized protein</fullName>
    </submittedName>
</protein>
<proteinExistence type="inferred from homology"/>
<gene>
    <name evidence="7" type="ORF">DVH24_036672</name>
</gene>
<dbReference type="GO" id="GO:0010256">
    <property type="term" value="P:endomembrane system organization"/>
    <property type="evidence" value="ECO:0007669"/>
    <property type="project" value="TreeGrafter"/>
</dbReference>
<dbReference type="AlphaFoldDB" id="A0A498ILK0"/>
<dbReference type="STRING" id="3750.A0A498ILK0"/>
<evidence type="ECO:0000256" key="3">
    <source>
        <dbReference type="ARBA" id="ARBA00022692"/>
    </source>
</evidence>
<dbReference type="EMBL" id="RDQH01000338">
    <property type="protein sequence ID" value="RXH82331.1"/>
    <property type="molecule type" value="Genomic_DNA"/>
</dbReference>
<keyword evidence="5" id="KW-0472">Membrane</keyword>
<dbReference type="InterPro" id="IPR007770">
    <property type="entry name" value="DMP"/>
</dbReference>
<evidence type="ECO:0000256" key="5">
    <source>
        <dbReference type="ARBA" id="ARBA00023136"/>
    </source>
</evidence>
<keyword evidence="8" id="KW-1185">Reference proteome</keyword>
<evidence type="ECO:0000313" key="8">
    <source>
        <dbReference type="Proteomes" id="UP000290289"/>
    </source>
</evidence>
<keyword evidence="4" id="KW-1133">Transmembrane helix</keyword>
<organism evidence="7 8">
    <name type="scientific">Malus domestica</name>
    <name type="common">Apple</name>
    <name type="synonym">Pyrus malus</name>
    <dbReference type="NCBI Taxonomy" id="3750"/>
    <lineage>
        <taxon>Eukaryota</taxon>
        <taxon>Viridiplantae</taxon>
        <taxon>Streptophyta</taxon>
        <taxon>Embryophyta</taxon>
        <taxon>Tracheophyta</taxon>
        <taxon>Spermatophyta</taxon>
        <taxon>Magnoliopsida</taxon>
        <taxon>eudicotyledons</taxon>
        <taxon>Gunneridae</taxon>
        <taxon>Pentapetalae</taxon>
        <taxon>rosids</taxon>
        <taxon>fabids</taxon>
        <taxon>Rosales</taxon>
        <taxon>Rosaceae</taxon>
        <taxon>Amygdaloideae</taxon>
        <taxon>Maleae</taxon>
        <taxon>Malus</taxon>
    </lineage>
</organism>
<name>A0A498ILK0_MALDO</name>
<sequence>MAEVPSSEQPRSPPSPPKILKHSSNHPIHQTLASAANLDNLLPTGTILAFHTLIPTFSNNGSYQLPIFMDNYRKIYYGIATFKGMYIFNCSNTEDMDRDLKKHRIKFIDFVHALMSLLVFLVFELSNSSVQSSFSELGISELTMNLPLGAGNLSSFLFTIFPTTCKGIGRGDMDKIGIKHIRPLHRNVTIVSKVEAVDSLVSISTIDLLRIVLDQNGYPRRDSNAFLQVPGVQLVRQRDKIA</sequence>
<evidence type="ECO:0000256" key="2">
    <source>
        <dbReference type="ARBA" id="ARBA00008707"/>
    </source>
</evidence>
<dbReference type="PANTHER" id="PTHR31621:SF5">
    <property type="entry name" value="PROTEIN DMP10"/>
    <property type="match status" value="1"/>
</dbReference>